<feature type="region of interest" description="Disordered" evidence="1">
    <location>
        <begin position="44"/>
        <end position="68"/>
    </location>
</feature>
<keyword evidence="2" id="KW-0732">Signal</keyword>
<evidence type="ECO:0000256" key="1">
    <source>
        <dbReference type="SAM" id="MobiDB-lite"/>
    </source>
</evidence>
<comment type="caution">
    <text evidence="4">The sequence shown here is derived from an EMBL/GenBank/DDBJ whole genome shotgun (WGS) entry which is preliminary data.</text>
</comment>
<feature type="domain" description="Bacteriophage N4 adsorption protein A C-terminal" evidence="3">
    <location>
        <begin position="823"/>
        <end position="933"/>
    </location>
</feature>
<dbReference type="EMBL" id="JAUSRO010000008">
    <property type="protein sequence ID" value="MDP9900641.1"/>
    <property type="molecule type" value="Genomic_DNA"/>
</dbReference>
<dbReference type="InterPro" id="IPR025137">
    <property type="entry name" value="NfrA_C"/>
</dbReference>
<organism evidence="4 5">
    <name type="scientific">Variovorax ginsengisoli</name>
    <dbReference type="NCBI Taxonomy" id="363844"/>
    <lineage>
        <taxon>Bacteria</taxon>
        <taxon>Pseudomonadati</taxon>
        <taxon>Pseudomonadota</taxon>
        <taxon>Betaproteobacteria</taxon>
        <taxon>Burkholderiales</taxon>
        <taxon>Comamonadaceae</taxon>
        <taxon>Variovorax</taxon>
    </lineage>
</organism>
<feature type="chain" id="PRO_5045959691" evidence="2">
    <location>
        <begin position="41"/>
        <end position="938"/>
    </location>
</feature>
<dbReference type="SUPFAM" id="SSF48452">
    <property type="entry name" value="TPR-like"/>
    <property type="match status" value="2"/>
</dbReference>
<evidence type="ECO:0000256" key="2">
    <source>
        <dbReference type="SAM" id="SignalP"/>
    </source>
</evidence>
<name>A0ABT9S8F9_9BURK</name>
<dbReference type="InterPro" id="IPR011990">
    <property type="entry name" value="TPR-like_helical_dom_sf"/>
</dbReference>
<dbReference type="RefSeq" id="WP_307690446.1">
    <property type="nucleotide sequence ID" value="NZ_JAUSRO010000008.1"/>
</dbReference>
<dbReference type="Proteomes" id="UP001226867">
    <property type="component" value="Unassembled WGS sequence"/>
</dbReference>
<feature type="signal peptide" evidence="2">
    <location>
        <begin position="1"/>
        <end position="40"/>
    </location>
</feature>
<dbReference type="Gene3D" id="1.25.40.10">
    <property type="entry name" value="Tetratricopeptide repeat domain"/>
    <property type="match status" value="3"/>
</dbReference>
<evidence type="ECO:0000313" key="5">
    <source>
        <dbReference type="Proteomes" id="UP001226867"/>
    </source>
</evidence>
<evidence type="ECO:0000259" key="3">
    <source>
        <dbReference type="Pfam" id="PF13283"/>
    </source>
</evidence>
<evidence type="ECO:0000313" key="4">
    <source>
        <dbReference type="EMBL" id="MDP9900641.1"/>
    </source>
</evidence>
<keyword evidence="5" id="KW-1185">Reference proteome</keyword>
<proteinExistence type="predicted"/>
<dbReference type="Pfam" id="PF13283">
    <property type="entry name" value="NfrA_C"/>
    <property type="match status" value="1"/>
</dbReference>
<reference evidence="4 5" key="1">
    <citation type="submission" date="2023-07" db="EMBL/GenBank/DDBJ databases">
        <title>Sorghum-associated microbial communities from plants grown in Nebraska, USA.</title>
        <authorList>
            <person name="Schachtman D."/>
        </authorList>
    </citation>
    <scope>NUCLEOTIDE SEQUENCE [LARGE SCALE GENOMIC DNA]</scope>
    <source>
        <strain evidence="4 5">DS1607</strain>
    </source>
</reference>
<protein>
    <submittedName>
        <fullName evidence="4">Tetratricopeptide (TPR) repeat protein</fullName>
    </submittedName>
</protein>
<gene>
    <name evidence="4" type="ORF">J2W36_002907</name>
</gene>
<accession>A0ABT9S8F9</accession>
<sequence length="938" mass="99223">MSGIRTPALASLKRHAASHTPCLPWLAALAAVCSATAVQAAPAVAPASTPAPIQSADSSQRRPRPAPALQGRAWQLADAADKAYARGDYGTALARADAALRLRPDVPRLYQLRVYALQQLGRTPEAVATAAQALAAGHGSPALQAALTNLQPASSGGAGAASDAYRRAFPLAAQAYADDARGNAAAAAKNAEAAFRIDPTQGDWALLWIDALQKQNRFGEAVDAARTAIAAGAPNPDAIHARVDAAQRATASRHAEAAYQAIARGQPGEGVQQARDALRLAPTVSAYRWLLLDQLRSTGQPMAAEQAATQMLQGDAGQTAVRLLRSVLRQQLGRADAAQEDIDVLLRRDDLTDAARRDARLIGADLALVADRPARTLALLAPLPADDAQAIARRHMADAASGWRAPGAPALAAVLPLQLCHDGGSGTVCELKPWDDPGTDQPVARANAAYGQKRYAQAIAFARAAVGEDPSDASRQTLLTTTLAAGDLWQRDEALQRLNRAIAARPGDATLLRQRAFLHQADGHPALALADFVAARATGHAPPQNVLDEAYARAAIGDRPTAAALLHQALDAAALGTLPLDAQQRYDTRSSATAFAREWGASVTVGYRGARAASSGLFGQPVSVPGNPVFSTTELFWRPPAFLNSSSRTFEVYGRMLQTLRSGTDTFTSQVVDNPCGGSFQVAQSQSRGIAGLPTTTGALGVRFTPSTEMNVVFGLERQFMIGSATRSGALDPEPAAVRCQFNTRGQTLRYQSDTGSGGWQAYVAYGVNQGTAIRMDTNQWFTMEGYVQAGYAWRDMPAHFTLQDSASGAVEASGDGRLRRGQGFASGELRVGRSYMTAYSDRLVIFPHVVAAADWSSVRQRVQGVPVSGFDRFDLQGNGASWSAGAGLGVNLRYWLREDRYNAQRSRLDASLQYRASLGGGQADRAKGLFLTVSLSY</sequence>